<organism evidence="2 3">
    <name type="scientific">Massilia jejuensis</name>
    <dbReference type="NCBI Taxonomy" id="648894"/>
    <lineage>
        <taxon>Bacteria</taxon>
        <taxon>Pseudomonadati</taxon>
        <taxon>Pseudomonadota</taxon>
        <taxon>Betaproteobacteria</taxon>
        <taxon>Burkholderiales</taxon>
        <taxon>Oxalobacteraceae</taxon>
        <taxon>Telluria group</taxon>
        <taxon>Massilia</taxon>
    </lineage>
</organism>
<name>A0ABW0PEF4_9BURK</name>
<dbReference type="Pfam" id="PF04214">
    <property type="entry name" value="DUF411"/>
    <property type="match status" value="1"/>
</dbReference>
<keyword evidence="3" id="KW-1185">Reference proteome</keyword>
<sequence length="147" mass="15660">MQRRLFIQAAVGASLAMPLLAVAAAPVIEVFKTESCGCCGAWVEHLKANGFATRVVNVDNPSDYRQRGGIPDSLGSCHTGMVRGYAIEGHVPASDIKRLLAMKPKARGLAVPGMPLGSPGMEGPRKDPFDVLLVDAEGRTSVFKHYN</sequence>
<gene>
    <name evidence="2" type="ORF">ACFPOU_04245</name>
</gene>
<reference evidence="3" key="1">
    <citation type="journal article" date="2019" name="Int. J. Syst. Evol. Microbiol.">
        <title>The Global Catalogue of Microorganisms (GCM) 10K type strain sequencing project: providing services to taxonomists for standard genome sequencing and annotation.</title>
        <authorList>
            <consortium name="The Broad Institute Genomics Platform"/>
            <consortium name="The Broad Institute Genome Sequencing Center for Infectious Disease"/>
            <person name="Wu L."/>
            <person name="Ma J."/>
        </authorList>
    </citation>
    <scope>NUCLEOTIDE SEQUENCE [LARGE SCALE GENOMIC DNA]</scope>
    <source>
        <strain evidence="3">CCUG 38813</strain>
    </source>
</reference>
<feature type="signal peptide" evidence="1">
    <location>
        <begin position="1"/>
        <end position="23"/>
    </location>
</feature>
<evidence type="ECO:0000313" key="3">
    <source>
        <dbReference type="Proteomes" id="UP001596031"/>
    </source>
</evidence>
<dbReference type="Proteomes" id="UP001596031">
    <property type="component" value="Unassembled WGS sequence"/>
</dbReference>
<evidence type="ECO:0000313" key="2">
    <source>
        <dbReference type="EMBL" id="MFC5510338.1"/>
    </source>
</evidence>
<dbReference type="RefSeq" id="WP_379717533.1">
    <property type="nucleotide sequence ID" value="NZ_JBHSMS010000013.1"/>
</dbReference>
<comment type="caution">
    <text evidence="2">The sequence shown here is derived from an EMBL/GenBank/DDBJ whole genome shotgun (WGS) entry which is preliminary data.</text>
</comment>
<keyword evidence="1" id="KW-0732">Signal</keyword>
<dbReference type="EMBL" id="JBHSMS010000013">
    <property type="protein sequence ID" value="MFC5510338.1"/>
    <property type="molecule type" value="Genomic_DNA"/>
</dbReference>
<protein>
    <submittedName>
        <fullName evidence="2">DUF411 domain-containing protein</fullName>
    </submittedName>
</protein>
<feature type="chain" id="PRO_5046635402" evidence="1">
    <location>
        <begin position="24"/>
        <end position="147"/>
    </location>
</feature>
<proteinExistence type="predicted"/>
<dbReference type="InterPro" id="IPR007332">
    <property type="entry name" value="DUF411"/>
</dbReference>
<accession>A0ABW0PEF4</accession>
<evidence type="ECO:0000256" key="1">
    <source>
        <dbReference type="SAM" id="SignalP"/>
    </source>
</evidence>